<evidence type="ECO:0000313" key="2">
    <source>
        <dbReference type="EMBL" id="CDH52741.1"/>
    </source>
</evidence>
<proteinExistence type="predicted"/>
<evidence type="ECO:0000313" key="3">
    <source>
        <dbReference type="Proteomes" id="UP000027586"/>
    </source>
</evidence>
<dbReference type="VEuPathDB" id="FungiDB:LCOR_04185.1"/>
<reference evidence="2" key="1">
    <citation type="submission" date="2013-08" db="EMBL/GenBank/DDBJ databases">
        <title>Gene expansion shapes genome architecture in the human pathogen Lichtheimia corymbifera: an evolutionary genomics analysis in the ancient terrestrial Mucorales (Mucoromycotina).</title>
        <authorList>
            <person name="Schwartze V.U."/>
            <person name="Winter S."/>
            <person name="Shelest E."/>
            <person name="Marcet-Houben M."/>
            <person name="Horn F."/>
            <person name="Wehner S."/>
            <person name="Hoffmann K."/>
            <person name="Riege K."/>
            <person name="Sammeth M."/>
            <person name="Nowrousian M."/>
            <person name="Valiante V."/>
            <person name="Linde J."/>
            <person name="Jacobsen I.D."/>
            <person name="Marz M."/>
            <person name="Brakhage A.A."/>
            <person name="Gabaldon T."/>
            <person name="Bocker S."/>
            <person name="Voigt K."/>
        </authorList>
    </citation>
    <scope>NUCLEOTIDE SEQUENCE [LARGE SCALE GENOMIC DNA]</scope>
    <source>
        <strain evidence="2">FSU 9682</strain>
    </source>
</reference>
<feature type="region of interest" description="Disordered" evidence="1">
    <location>
        <begin position="99"/>
        <end position="121"/>
    </location>
</feature>
<keyword evidence="3" id="KW-1185">Reference proteome</keyword>
<gene>
    <name evidence="2" type="ORF">LCOR_04185.1</name>
</gene>
<organism evidence="2 3">
    <name type="scientific">Lichtheimia corymbifera JMRC:FSU:9682</name>
    <dbReference type="NCBI Taxonomy" id="1263082"/>
    <lineage>
        <taxon>Eukaryota</taxon>
        <taxon>Fungi</taxon>
        <taxon>Fungi incertae sedis</taxon>
        <taxon>Mucoromycota</taxon>
        <taxon>Mucoromycotina</taxon>
        <taxon>Mucoromycetes</taxon>
        <taxon>Mucorales</taxon>
        <taxon>Lichtheimiaceae</taxon>
        <taxon>Lichtheimia</taxon>
    </lineage>
</organism>
<name>A0A068RUV4_9FUNG</name>
<dbReference type="AlphaFoldDB" id="A0A068RUV4"/>
<protein>
    <submittedName>
        <fullName evidence="2">Uncharacterized protein</fullName>
    </submittedName>
</protein>
<dbReference type="EMBL" id="CBTN010000014">
    <property type="protein sequence ID" value="CDH52741.1"/>
    <property type="molecule type" value="Genomic_DNA"/>
</dbReference>
<evidence type="ECO:0000256" key="1">
    <source>
        <dbReference type="SAM" id="MobiDB-lite"/>
    </source>
</evidence>
<dbReference type="Proteomes" id="UP000027586">
    <property type="component" value="Unassembled WGS sequence"/>
</dbReference>
<sequence length="121" mass="14352">MYMEKASFGQAVQLVHHHLFGFDSHLVSSGRRRWILHHDYDDYDIDSNDDYDDHSVHNNDDHHIHNNDDHHIHNNDHNDPILFYLRAFDIEGDEEDEFEDCLPGVSTSTITKTNDDGRRRR</sequence>
<comment type="caution">
    <text evidence="2">The sequence shown here is derived from an EMBL/GenBank/DDBJ whole genome shotgun (WGS) entry which is preliminary data.</text>
</comment>
<accession>A0A068RUV4</accession>